<feature type="transmembrane region" description="Helical" evidence="1">
    <location>
        <begin position="5"/>
        <end position="23"/>
    </location>
</feature>
<gene>
    <name evidence="2" type="ORF">C5L32_002026</name>
</gene>
<accession>A0A4R5NRH2</accession>
<dbReference type="Proteomes" id="UP000295181">
    <property type="component" value="Unassembled WGS sequence"/>
</dbReference>
<evidence type="ECO:0000256" key="1">
    <source>
        <dbReference type="SAM" id="Phobius"/>
    </source>
</evidence>
<organism evidence="2 3">
    <name type="scientific">Lentilactobacillus buchneri DSM 20057</name>
    <dbReference type="NCBI Taxonomy" id="1423728"/>
    <lineage>
        <taxon>Bacteria</taxon>
        <taxon>Bacillati</taxon>
        <taxon>Bacillota</taxon>
        <taxon>Bacilli</taxon>
        <taxon>Lactobacillales</taxon>
        <taxon>Lactobacillaceae</taxon>
        <taxon>Lentilactobacillus</taxon>
    </lineage>
</organism>
<comment type="caution">
    <text evidence="2">The sequence shown here is derived from an EMBL/GenBank/DDBJ whole genome shotgun (WGS) entry which is preliminary data.</text>
</comment>
<evidence type="ECO:0000313" key="3">
    <source>
        <dbReference type="Proteomes" id="UP000295181"/>
    </source>
</evidence>
<keyword evidence="1" id="KW-1133">Transmembrane helix</keyword>
<dbReference type="AlphaFoldDB" id="A0A4R5NRH2"/>
<keyword evidence="1" id="KW-0472">Membrane</keyword>
<dbReference type="EMBL" id="PUFP01000025">
    <property type="protein sequence ID" value="TDG79566.1"/>
    <property type="molecule type" value="Genomic_DNA"/>
</dbReference>
<evidence type="ECO:0000313" key="2">
    <source>
        <dbReference type="EMBL" id="TDG79566.1"/>
    </source>
</evidence>
<name>A0A4R5NRH2_LENBU</name>
<sequence>MHKKILWLIQFAINCSFMIYLANFPSNAVYSGSGWSILIGLFLVIIAVVAAIILTNLVTER</sequence>
<keyword evidence="1" id="KW-0812">Transmembrane</keyword>
<proteinExistence type="predicted"/>
<feature type="transmembrane region" description="Helical" evidence="1">
    <location>
        <begin position="35"/>
        <end position="58"/>
    </location>
</feature>
<protein>
    <submittedName>
        <fullName evidence="2">Uncharacterized protein</fullName>
    </submittedName>
</protein>
<reference evidence="2 3" key="1">
    <citation type="journal article" date="2019" name="Appl. Microbiol. Biotechnol.">
        <title>Uncovering carbohydrate metabolism through a genotype-phenotype association study of 56 lactic acid bacteria genomes.</title>
        <authorList>
            <person name="Buron-Moles G."/>
            <person name="Chailyan A."/>
            <person name="Dolejs I."/>
            <person name="Forster J."/>
            <person name="Miks M.H."/>
        </authorList>
    </citation>
    <scope>NUCLEOTIDE SEQUENCE [LARGE SCALE GENOMIC DNA]</scope>
    <source>
        <strain evidence="2 3">ATCC 4005</strain>
    </source>
</reference>